<keyword evidence="2" id="KW-1185">Reference proteome</keyword>
<gene>
    <name evidence="1" type="ORF">CEXT_811021</name>
</gene>
<proteinExistence type="predicted"/>
<evidence type="ECO:0000313" key="2">
    <source>
        <dbReference type="Proteomes" id="UP001054945"/>
    </source>
</evidence>
<evidence type="ECO:0000313" key="1">
    <source>
        <dbReference type="EMBL" id="GIY04727.1"/>
    </source>
</evidence>
<name>A0AAV4Q934_CAEEX</name>
<comment type="caution">
    <text evidence="1">The sequence shown here is derived from an EMBL/GenBank/DDBJ whole genome shotgun (WGS) entry which is preliminary data.</text>
</comment>
<organism evidence="1 2">
    <name type="scientific">Caerostris extrusa</name>
    <name type="common">Bark spider</name>
    <name type="synonym">Caerostris bankana</name>
    <dbReference type="NCBI Taxonomy" id="172846"/>
    <lineage>
        <taxon>Eukaryota</taxon>
        <taxon>Metazoa</taxon>
        <taxon>Ecdysozoa</taxon>
        <taxon>Arthropoda</taxon>
        <taxon>Chelicerata</taxon>
        <taxon>Arachnida</taxon>
        <taxon>Araneae</taxon>
        <taxon>Araneomorphae</taxon>
        <taxon>Entelegynae</taxon>
        <taxon>Araneoidea</taxon>
        <taxon>Araneidae</taxon>
        <taxon>Caerostris</taxon>
    </lineage>
</organism>
<accession>A0AAV4Q934</accession>
<dbReference type="Proteomes" id="UP001054945">
    <property type="component" value="Unassembled WGS sequence"/>
</dbReference>
<dbReference type="EMBL" id="BPLR01005747">
    <property type="protein sequence ID" value="GIY04727.1"/>
    <property type="molecule type" value="Genomic_DNA"/>
</dbReference>
<reference evidence="1 2" key="1">
    <citation type="submission" date="2021-06" db="EMBL/GenBank/DDBJ databases">
        <title>Caerostris extrusa draft genome.</title>
        <authorList>
            <person name="Kono N."/>
            <person name="Arakawa K."/>
        </authorList>
    </citation>
    <scope>NUCLEOTIDE SEQUENCE [LARGE SCALE GENOMIC DNA]</scope>
</reference>
<protein>
    <submittedName>
        <fullName evidence="1">Uncharacterized protein</fullName>
    </submittedName>
</protein>
<dbReference type="AlphaFoldDB" id="A0AAV4Q934"/>
<sequence length="106" mass="12112">MSAKCSCYKSVICDNLIMIMGDCELIICTRTFTYINGDPNDMAPLTITMFNHGGSKIETSDFDSVERSLSLGIKYFQKLRENLGQRFKKGQLVLLRFLERDISEQD</sequence>